<feature type="region of interest" description="Disordered" evidence="1">
    <location>
        <begin position="226"/>
        <end position="245"/>
    </location>
</feature>
<dbReference type="GeneID" id="91573376"/>
<evidence type="ECO:0000256" key="1">
    <source>
        <dbReference type="SAM" id="MobiDB-lite"/>
    </source>
</evidence>
<evidence type="ECO:0000313" key="2">
    <source>
        <dbReference type="EMBL" id="MBP2407073.1"/>
    </source>
</evidence>
<dbReference type="EMBL" id="JAGIOH010000002">
    <property type="protein sequence ID" value="MBP2407073.1"/>
    <property type="molecule type" value="Genomic_DNA"/>
</dbReference>
<dbReference type="PANTHER" id="PTHR39186">
    <property type="entry name" value="DUF2071 FAMILY PROTEIN"/>
    <property type="match status" value="1"/>
</dbReference>
<accession>A0ABS4YE45</accession>
<dbReference type="Proteomes" id="UP001519291">
    <property type="component" value="Unassembled WGS sequence"/>
</dbReference>
<sequence>MVSPPAEHHLAFPLLEAQWLCQTFVHWPYEPAVVQALLPPGLSADLYHDAAWVSFTPFLMSRVRPPGPPAGRRAAFLETNLRTYVRLEDGTEALWFFSLEVSSALMLTARLAGAPYHLGDLSLRTRGDGSITYTGVRRGGSPSYHLTVRPGRALVPGERDIWLTSRWRAVTRRAGRLWQTPVTHEPWPLSAAREDGLQESLTRAAGLPPPDGAPVLHFSPGVRRVRLGAPRPVSRRGSGAGPQRP</sequence>
<dbReference type="Pfam" id="PF09844">
    <property type="entry name" value="DUF2071"/>
    <property type="match status" value="1"/>
</dbReference>
<organism evidence="2 3">
    <name type="scientific">Streptomyces syringium</name>
    <dbReference type="NCBI Taxonomy" id="76729"/>
    <lineage>
        <taxon>Bacteria</taxon>
        <taxon>Bacillati</taxon>
        <taxon>Actinomycetota</taxon>
        <taxon>Actinomycetes</taxon>
        <taxon>Kitasatosporales</taxon>
        <taxon>Streptomycetaceae</taxon>
        <taxon>Streptomyces</taxon>
    </lineage>
</organism>
<comment type="caution">
    <text evidence="2">The sequence shown here is derived from an EMBL/GenBank/DDBJ whole genome shotgun (WGS) entry which is preliminary data.</text>
</comment>
<dbReference type="SUPFAM" id="SSF160104">
    <property type="entry name" value="Acetoacetate decarboxylase-like"/>
    <property type="match status" value="1"/>
</dbReference>
<name>A0ABS4YE45_9ACTN</name>
<keyword evidence="3" id="KW-1185">Reference proteome</keyword>
<gene>
    <name evidence="2" type="ORF">JO379_006639</name>
</gene>
<dbReference type="RefSeq" id="WP_130880645.1">
    <property type="nucleotide sequence ID" value="NZ_JAGIOH010000002.1"/>
</dbReference>
<evidence type="ECO:0000313" key="3">
    <source>
        <dbReference type="Proteomes" id="UP001519291"/>
    </source>
</evidence>
<dbReference type="InterPro" id="IPR023375">
    <property type="entry name" value="ADC_dom_sf"/>
</dbReference>
<reference evidence="2 3" key="1">
    <citation type="submission" date="2021-03" db="EMBL/GenBank/DDBJ databases">
        <title>Sequencing the genomes of 1000 actinobacteria strains.</title>
        <authorList>
            <person name="Klenk H.-P."/>
        </authorList>
    </citation>
    <scope>NUCLEOTIDE SEQUENCE [LARGE SCALE GENOMIC DNA]</scope>
    <source>
        <strain evidence="2 3">DSM 41480</strain>
    </source>
</reference>
<proteinExistence type="predicted"/>
<dbReference type="InterPro" id="IPR018644">
    <property type="entry name" value="DUF2071"/>
</dbReference>
<dbReference type="PANTHER" id="PTHR39186:SF1">
    <property type="entry name" value="DUF2071 DOMAIN-CONTAINING PROTEIN"/>
    <property type="match status" value="1"/>
</dbReference>
<protein>
    <submittedName>
        <fullName evidence="2">Uncharacterized protein YqjF (DUF2071 family)</fullName>
    </submittedName>
</protein>
<dbReference type="Gene3D" id="2.40.400.10">
    <property type="entry name" value="Acetoacetate decarboxylase-like"/>
    <property type="match status" value="1"/>
</dbReference>